<dbReference type="AlphaFoldDB" id="A0A7D5NLB7"/>
<accession>A0A7D5NLB7</accession>
<dbReference type="NCBIfam" id="NF033564">
    <property type="entry name" value="transpos_ISAs1"/>
    <property type="match status" value="1"/>
</dbReference>
<dbReference type="InterPro" id="IPR032806">
    <property type="entry name" value="YbfD_N"/>
</dbReference>
<dbReference type="PANTHER" id="PTHR30298">
    <property type="entry name" value="H REPEAT-ASSOCIATED PREDICTED TRANSPOSASE"/>
    <property type="match status" value="1"/>
</dbReference>
<sequence length="154" mass="17800">MKLNDLTRIYQSYGPIVNIFNHLSAVPDPRRDINVKHNLLDVLFLVLAAVLSGAQGWKDIQVFGDAQLEWLQKYRAFENGIPRRHCIANIISMLDTDLLVQALLGWINERRQSAGKSIIAIDGKTMKRAWAGDILRLSEQWWLSRIRYRNQMGR</sequence>
<organism evidence="3 4">
    <name type="scientific">Serratia symbiotica</name>
    <dbReference type="NCBI Taxonomy" id="138074"/>
    <lineage>
        <taxon>Bacteria</taxon>
        <taxon>Pseudomonadati</taxon>
        <taxon>Pseudomonadota</taxon>
        <taxon>Gammaproteobacteria</taxon>
        <taxon>Enterobacterales</taxon>
        <taxon>Yersiniaceae</taxon>
        <taxon>Serratia</taxon>
    </lineage>
</organism>
<dbReference type="InterPro" id="IPR047647">
    <property type="entry name" value="ISAs1_transpos"/>
</dbReference>
<gene>
    <name evidence="3" type="ORF">SYMBAF_05055</name>
</gene>
<evidence type="ECO:0000313" key="3">
    <source>
        <dbReference type="EMBL" id="QLH62428.1"/>
    </source>
</evidence>
<protein>
    <submittedName>
        <fullName evidence="3">ISAs1 family transposase</fullName>
    </submittedName>
</protein>
<dbReference type="EMBL" id="CP050855">
    <property type="protein sequence ID" value="QLH62428.1"/>
    <property type="molecule type" value="Genomic_DNA"/>
</dbReference>
<feature type="domain" description="H repeat-associated protein N-terminal" evidence="2">
    <location>
        <begin position="21"/>
        <end position="107"/>
    </location>
</feature>
<dbReference type="Pfam" id="PF13808">
    <property type="entry name" value="DDE_Tnp_1_assoc"/>
    <property type="match status" value="1"/>
</dbReference>
<comment type="similarity">
    <text evidence="1">Belongs to the transposase 11 family.</text>
</comment>
<dbReference type="Proteomes" id="UP000042738">
    <property type="component" value="Chromosome"/>
</dbReference>
<evidence type="ECO:0000259" key="2">
    <source>
        <dbReference type="Pfam" id="PF13808"/>
    </source>
</evidence>
<reference evidence="3 4" key="1">
    <citation type="journal article" date="2014" name="Genome Announc.">
        <title>Whole-Genome Sequence of Serratia symbiotica Strain CWBI-2.3T, a Free-Living Symbiont of the Black Bean Aphid Aphis fabae.</title>
        <authorList>
            <person name="Foray V."/>
            <person name="Grigorescu A.S."/>
            <person name="Sabri A."/>
            <person name="Haubruge E."/>
            <person name="Lognay G."/>
            <person name="Francis F."/>
            <person name="Fauconnier M.L."/>
            <person name="Hance T."/>
            <person name="Thonart P."/>
        </authorList>
    </citation>
    <scope>NUCLEOTIDE SEQUENCE [LARGE SCALE GENOMIC DNA]</scope>
    <source>
        <strain evidence="3">CWBI-2.3</strain>
    </source>
</reference>
<name>A0A7D5NLB7_9GAMM</name>
<evidence type="ECO:0000256" key="1">
    <source>
        <dbReference type="ARBA" id="ARBA00010075"/>
    </source>
</evidence>
<dbReference type="PANTHER" id="PTHR30298:SF0">
    <property type="entry name" value="PROTEIN YBFL-RELATED"/>
    <property type="match status" value="1"/>
</dbReference>
<dbReference type="InterPro" id="IPR051698">
    <property type="entry name" value="Transposase_11-like"/>
</dbReference>
<proteinExistence type="inferred from homology"/>
<evidence type="ECO:0000313" key="4">
    <source>
        <dbReference type="Proteomes" id="UP000042738"/>
    </source>
</evidence>